<reference evidence="1" key="1">
    <citation type="submission" date="2020-10" db="EMBL/GenBank/DDBJ databases">
        <authorList>
            <person name="Gilroy R."/>
        </authorList>
    </citation>
    <scope>NUCLEOTIDE SEQUENCE</scope>
    <source>
        <strain evidence="1">11159</strain>
    </source>
</reference>
<dbReference type="Proteomes" id="UP000823613">
    <property type="component" value="Unassembled WGS sequence"/>
</dbReference>
<sequence length="115" mass="13390">MKNIWNIVGENKKEAIELIKKNIGVNVELDFSKNHTEEEIETEECFPFALISDRHFTIRDCAIGKVKLIKNKGTNKSDSLEMYVNEWEEWVSISECLSATENNVYLAIEEFFNKN</sequence>
<accession>A0A9D9GXE9</accession>
<dbReference type="EMBL" id="JADIMY010000063">
    <property type="protein sequence ID" value="MBO8427478.1"/>
    <property type="molecule type" value="Genomic_DNA"/>
</dbReference>
<evidence type="ECO:0000313" key="1">
    <source>
        <dbReference type="EMBL" id="MBO8427478.1"/>
    </source>
</evidence>
<evidence type="ECO:0000313" key="2">
    <source>
        <dbReference type="Proteomes" id="UP000823613"/>
    </source>
</evidence>
<dbReference type="AlphaFoldDB" id="A0A9D9GXE9"/>
<reference evidence="1" key="2">
    <citation type="journal article" date="2021" name="PeerJ">
        <title>Extensive microbial diversity within the chicken gut microbiome revealed by metagenomics and culture.</title>
        <authorList>
            <person name="Gilroy R."/>
            <person name="Ravi A."/>
            <person name="Getino M."/>
            <person name="Pursley I."/>
            <person name="Horton D.L."/>
            <person name="Alikhan N.F."/>
            <person name="Baker D."/>
            <person name="Gharbi K."/>
            <person name="Hall N."/>
            <person name="Watson M."/>
            <person name="Adriaenssens E.M."/>
            <person name="Foster-Nyarko E."/>
            <person name="Jarju S."/>
            <person name="Secka A."/>
            <person name="Antonio M."/>
            <person name="Oren A."/>
            <person name="Chaudhuri R.R."/>
            <person name="La Ragione R."/>
            <person name="Hildebrand F."/>
            <person name="Pallen M.J."/>
        </authorList>
    </citation>
    <scope>NUCLEOTIDE SEQUENCE</scope>
    <source>
        <strain evidence="1">11159</strain>
    </source>
</reference>
<organism evidence="1 2">
    <name type="scientific">Candidatus Onthovivens merdipullorum</name>
    <dbReference type="NCBI Taxonomy" id="2840889"/>
    <lineage>
        <taxon>Bacteria</taxon>
        <taxon>Bacillati</taxon>
        <taxon>Bacillota</taxon>
        <taxon>Bacilli</taxon>
        <taxon>Bacillales</taxon>
        <taxon>Candidatus Onthovivens</taxon>
    </lineage>
</organism>
<proteinExistence type="predicted"/>
<comment type="caution">
    <text evidence="1">The sequence shown here is derived from an EMBL/GenBank/DDBJ whole genome shotgun (WGS) entry which is preliminary data.</text>
</comment>
<gene>
    <name evidence="1" type="ORF">IAC58_02825</name>
</gene>
<protein>
    <submittedName>
        <fullName evidence="1">Uncharacterized protein</fullName>
    </submittedName>
</protein>
<name>A0A9D9GXE9_9BACL</name>